<dbReference type="EMBL" id="CAKLBY020000047">
    <property type="protein sequence ID" value="CAK7918130.1"/>
    <property type="molecule type" value="Genomic_DNA"/>
</dbReference>
<dbReference type="Gene3D" id="3.40.50.1820">
    <property type="entry name" value="alpha/beta hydrolase"/>
    <property type="match status" value="1"/>
</dbReference>
<dbReference type="Pfam" id="PF02230">
    <property type="entry name" value="Abhydrolase_2"/>
    <property type="match status" value="1"/>
</dbReference>
<evidence type="ECO:0000259" key="1">
    <source>
        <dbReference type="Pfam" id="PF02230"/>
    </source>
</evidence>
<reference evidence="2" key="1">
    <citation type="submission" date="2024-01" db="EMBL/GenBank/DDBJ databases">
        <authorList>
            <person name="Webb A."/>
        </authorList>
    </citation>
    <scope>NUCLEOTIDE SEQUENCE</scope>
    <source>
        <strain evidence="2">Pm1</strain>
    </source>
</reference>
<feature type="domain" description="Phospholipase/carboxylesterase/thioesterase" evidence="1">
    <location>
        <begin position="84"/>
        <end position="126"/>
    </location>
</feature>
<dbReference type="InterPro" id="IPR029058">
    <property type="entry name" value="AB_hydrolase_fold"/>
</dbReference>
<comment type="caution">
    <text evidence="2">The sequence shown here is derived from an EMBL/GenBank/DDBJ whole genome shotgun (WGS) entry which is preliminary data.</text>
</comment>
<gene>
    <name evidence="2" type="ORF">PM001_LOCUS5731</name>
</gene>
<sequence>MDTVVERVHEAARLTLVREPDGRTRWTVPHYPLETSDSPTTSVHLHPKTTTMPCRGGRLDLDASCFQDKRSCFRLVQPKDGAPATQNLLLFLHGCGDSHDPFARLGEQMALPQTAVVSLRAPLELPFDLGFAWVDDFDETGSVIPPDIPHERRSQSLQAARN</sequence>
<dbReference type="Proteomes" id="UP001162060">
    <property type="component" value="Unassembled WGS sequence"/>
</dbReference>
<dbReference type="AlphaFoldDB" id="A0AAV1TE52"/>
<name>A0AAV1TE52_9STRA</name>
<dbReference type="SUPFAM" id="SSF53474">
    <property type="entry name" value="alpha/beta-Hydrolases"/>
    <property type="match status" value="1"/>
</dbReference>
<organism evidence="2 3">
    <name type="scientific">Peronospora matthiolae</name>
    <dbReference type="NCBI Taxonomy" id="2874970"/>
    <lineage>
        <taxon>Eukaryota</taxon>
        <taxon>Sar</taxon>
        <taxon>Stramenopiles</taxon>
        <taxon>Oomycota</taxon>
        <taxon>Peronosporomycetes</taxon>
        <taxon>Peronosporales</taxon>
        <taxon>Peronosporaceae</taxon>
        <taxon>Peronospora</taxon>
    </lineage>
</organism>
<evidence type="ECO:0000313" key="2">
    <source>
        <dbReference type="EMBL" id="CAK7918130.1"/>
    </source>
</evidence>
<accession>A0AAV1TE52</accession>
<proteinExistence type="predicted"/>
<evidence type="ECO:0000313" key="3">
    <source>
        <dbReference type="Proteomes" id="UP001162060"/>
    </source>
</evidence>
<protein>
    <recommendedName>
        <fullName evidence="1">Phospholipase/carboxylesterase/thioesterase domain-containing protein</fullName>
    </recommendedName>
</protein>
<dbReference type="GO" id="GO:0016787">
    <property type="term" value="F:hydrolase activity"/>
    <property type="evidence" value="ECO:0007669"/>
    <property type="project" value="InterPro"/>
</dbReference>
<dbReference type="InterPro" id="IPR003140">
    <property type="entry name" value="PLipase/COase/thioEstase"/>
</dbReference>